<dbReference type="Pfam" id="PF08544">
    <property type="entry name" value="GHMP_kinases_C"/>
    <property type="match status" value="1"/>
</dbReference>
<name>A0A0F9UTL0_9ZZZZ</name>
<dbReference type="InterPro" id="IPR020568">
    <property type="entry name" value="Ribosomal_Su5_D2-typ_SF"/>
</dbReference>
<dbReference type="AlphaFoldDB" id="A0A0F9UTL0"/>
<dbReference type="PANTHER" id="PTHR32463">
    <property type="entry name" value="L-FUCOSE KINASE"/>
    <property type="match status" value="1"/>
</dbReference>
<proteinExistence type="inferred from homology"/>
<dbReference type="PRINTS" id="PR00960">
    <property type="entry name" value="LMBPPROTEIN"/>
</dbReference>
<dbReference type="InterPro" id="IPR013750">
    <property type="entry name" value="GHMP_kinase_C_dom"/>
</dbReference>
<dbReference type="Pfam" id="PF07959">
    <property type="entry name" value="Fucose_pyrophosphorylase"/>
    <property type="match status" value="1"/>
</dbReference>
<gene>
    <name evidence="9" type="ORF">LCGC14_0181120</name>
</gene>
<dbReference type="SUPFAM" id="SSF54211">
    <property type="entry name" value="Ribosomal protein S5 domain 2-like"/>
    <property type="match status" value="1"/>
</dbReference>
<dbReference type="InterPro" id="IPR001174">
    <property type="entry name" value="HddA/FKP"/>
</dbReference>
<reference evidence="9" key="1">
    <citation type="journal article" date="2015" name="Nature">
        <title>Complex archaea that bridge the gap between prokaryotes and eukaryotes.</title>
        <authorList>
            <person name="Spang A."/>
            <person name="Saw J.H."/>
            <person name="Jorgensen S.L."/>
            <person name="Zaremba-Niedzwiedzka K."/>
            <person name="Martijn J."/>
            <person name="Lind A.E."/>
            <person name="van Eijk R."/>
            <person name="Schleper C."/>
            <person name="Guy L."/>
            <person name="Ettema T.J."/>
        </authorList>
    </citation>
    <scope>NUCLEOTIDE SEQUENCE</scope>
</reference>
<dbReference type="InterPro" id="IPR052203">
    <property type="entry name" value="GHMP_Kinase-Related"/>
</dbReference>
<evidence type="ECO:0008006" key="10">
    <source>
        <dbReference type="Google" id="ProtNLM"/>
    </source>
</evidence>
<feature type="domain" description="GDP-fucose pyrophosphorylase" evidence="7">
    <location>
        <begin position="92"/>
        <end position="492"/>
    </location>
</feature>
<dbReference type="GO" id="GO:0005524">
    <property type="term" value="F:ATP binding"/>
    <property type="evidence" value="ECO:0007669"/>
    <property type="project" value="UniProtKB-KW"/>
</dbReference>
<sequence length="1064" mass="114731">MTREFTARPPAPWDFLILTASNDHQSRAYQRAIDTRRRLGVLTGIREALVIGDPGGRRVGSGGSTIYCLMKVLDRCLPPSVNRCDPDSWTAALRQLRILIVHAGGDSKRLPAYAPAGKVFIPLPGKSDAALGETLFDRELQVYMNLPAMPSDAGQVVIVSGDVLLQFDPTQVTFAPQGLTGLGCAAAPELAAGHGVFCCDASGQVGRFLQKPTPAQQQDAGAVTRDGQSLLDVGVMNFDADFATTLLSLCGAQPDTNGVLQWSGPLGRAIPRAGLDFYREIACAMGDNQTVEDYKRTVCAPEGSSTSGGKLSDDLLDRIYEALCATPFHSQVLSHCGFLHFGTTRQIISSGAELLRADLGRPAPETCLCINNERRHGAEIKGSDCWIEACRINANVELAGQNVLVGVDVDQPISLPHGACLDVLEGDTRWYVRCYGVSDTFKQSASQGATFCNRPLLDWLSDAGAEAEDVWPVELPDDQRTLWEARVFPVEETPDGYHRWLWMFQPDKASPQQKQQWHSAQRCSMAEMAELADADTFHERRNRIRAKDIQIAAGRLFRPESAFSAAELAWVLSRSDSPETFVADVLAEAHWYATTTTGTLESLTIPRILHTLGAALESIAEAQTAPAQPAMPALLSAVQPPVLAWLESIGLAGDKHIGISEWTRCAKAAAVNHVADVIMASGPAEIPTPINALRPDEIVWGRSPARLDLAGGWTDTPPYTLERGGCVINAAVDLNGQPPIHCYARVTAERVIRINSIDLGKQIEIRNLEDLLDYRSATGEFALAKAALALSAFSPDHPHWPAGMTLESMLERFGGGIELTTLAAIPKGSGLGTSSIIGAVILATIQRVMGRTLNQRELFHGVLRLEQALTTGGGWQDQIGGAVDGVKLITTSPGLVPDPNTQYVTQDVLDPHLNDGCALLYYTGITRLAKNILAHVVGRYLDRDHQAMATLGQLHALGPRTAEAMARKDLPAFGALIDAAWQLNKQLDPDSSSEEIERLLARVRQHIHGAKLLGAGGGGFLLMVCKSPIDADAVRTMLTADPPNGRARFFDFSISTQGLVATVC</sequence>
<dbReference type="EMBL" id="LAZR01000073">
    <property type="protein sequence ID" value="KKN95044.1"/>
    <property type="molecule type" value="Genomic_DNA"/>
</dbReference>
<evidence type="ECO:0000256" key="3">
    <source>
        <dbReference type="ARBA" id="ARBA00022777"/>
    </source>
</evidence>
<dbReference type="Pfam" id="PF00288">
    <property type="entry name" value="GHMP_kinases_N"/>
    <property type="match status" value="1"/>
</dbReference>
<keyword evidence="4" id="KW-0067">ATP-binding</keyword>
<feature type="domain" description="GHMP kinase N-terminal" evidence="6">
    <location>
        <begin position="806"/>
        <end position="879"/>
    </location>
</feature>
<keyword evidence="1" id="KW-0808">Transferase</keyword>
<dbReference type="GO" id="GO:0042352">
    <property type="term" value="P:GDP-L-fucose salvage"/>
    <property type="evidence" value="ECO:0007669"/>
    <property type="project" value="TreeGrafter"/>
</dbReference>
<dbReference type="Gene3D" id="3.30.230.120">
    <property type="match status" value="1"/>
</dbReference>
<protein>
    <recommendedName>
        <fullName evidence="10">L-fucokinase domain-containing protein</fullName>
    </recommendedName>
</protein>
<dbReference type="InterPro" id="IPR006204">
    <property type="entry name" value="GHMP_kinase_N_dom"/>
</dbReference>
<evidence type="ECO:0000259" key="6">
    <source>
        <dbReference type="Pfam" id="PF00288"/>
    </source>
</evidence>
<evidence type="ECO:0000256" key="5">
    <source>
        <dbReference type="ARBA" id="ARBA00038121"/>
    </source>
</evidence>
<dbReference type="PANTHER" id="PTHR32463:SF0">
    <property type="entry name" value="L-FUCOSE KINASE"/>
    <property type="match status" value="1"/>
</dbReference>
<dbReference type="GO" id="GO:0050201">
    <property type="term" value="F:fucokinase activity"/>
    <property type="evidence" value="ECO:0007669"/>
    <property type="project" value="TreeGrafter"/>
</dbReference>
<evidence type="ECO:0000259" key="8">
    <source>
        <dbReference type="Pfam" id="PF08544"/>
    </source>
</evidence>
<evidence type="ECO:0000256" key="2">
    <source>
        <dbReference type="ARBA" id="ARBA00022741"/>
    </source>
</evidence>
<evidence type="ECO:0000256" key="4">
    <source>
        <dbReference type="ARBA" id="ARBA00022840"/>
    </source>
</evidence>
<keyword evidence="2" id="KW-0547">Nucleotide-binding</keyword>
<comment type="caution">
    <text evidence="9">The sequence shown here is derived from an EMBL/GenBank/DDBJ whole genome shotgun (WGS) entry which is preliminary data.</text>
</comment>
<dbReference type="InterPro" id="IPR012887">
    <property type="entry name" value="GDP_fucose_pyrophosphorylase"/>
</dbReference>
<organism evidence="9">
    <name type="scientific">marine sediment metagenome</name>
    <dbReference type="NCBI Taxonomy" id="412755"/>
    <lineage>
        <taxon>unclassified sequences</taxon>
        <taxon>metagenomes</taxon>
        <taxon>ecological metagenomes</taxon>
    </lineage>
</organism>
<comment type="similarity">
    <text evidence="5">Belongs to the GHMP kinase family.</text>
</comment>
<dbReference type="InterPro" id="IPR036554">
    <property type="entry name" value="GHMP_kinase_C_sf"/>
</dbReference>
<accession>A0A0F9UTL0</accession>
<evidence type="ECO:0000313" key="9">
    <source>
        <dbReference type="EMBL" id="KKN95044.1"/>
    </source>
</evidence>
<evidence type="ECO:0000259" key="7">
    <source>
        <dbReference type="Pfam" id="PF07959"/>
    </source>
</evidence>
<dbReference type="SUPFAM" id="SSF55060">
    <property type="entry name" value="GHMP Kinase, C-terminal domain"/>
    <property type="match status" value="1"/>
</dbReference>
<feature type="domain" description="GHMP kinase C-terminal" evidence="8">
    <location>
        <begin position="962"/>
        <end position="1040"/>
    </location>
</feature>
<keyword evidence="3" id="KW-0418">Kinase</keyword>
<evidence type="ECO:0000256" key="1">
    <source>
        <dbReference type="ARBA" id="ARBA00022679"/>
    </source>
</evidence>